<organism evidence="1 2">
    <name type="scientific">Phascolomyces articulosus</name>
    <dbReference type="NCBI Taxonomy" id="60185"/>
    <lineage>
        <taxon>Eukaryota</taxon>
        <taxon>Fungi</taxon>
        <taxon>Fungi incertae sedis</taxon>
        <taxon>Mucoromycota</taxon>
        <taxon>Mucoromycotina</taxon>
        <taxon>Mucoromycetes</taxon>
        <taxon>Mucorales</taxon>
        <taxon>Lichtheimiaceae</taxon>
        <taxon>Phascolomyces</taxon>
    </lineage>
</organism>
<keyword evidence="2" id="KW-1185">Reference proteome</keyword>
<sequence length="223" mass="26111">MYQNSNNPAASFSSITQQFGGNPSICAPPIMTILYRPDIGTPLAQRIYQEDGKVHYKFIWVLFDYGRRGQADMITTDLSKEVIYAYEHVCRSAKYDEIAQLRDLATTHSEDAYRRFITAHAQVDFGYQCQKLEIIKLPRSQVSQIQFDTSAIPVENGIAINAPVICPLHNRPFEHIDYRARNTHQRVQEQLRQENQDYEDYVRQLHQGFEQLYQLYKDKKNWK</sequence>
<accession>A0AAD5PCH0</accession>
<gene>
    <name evidence="1" type="ORF">BDA99DRAFT_583655</name>
</gene>
<protein>
    <submittedName>
        <fullName evidence="1">Uncharacterized protein</fullName>
    </submittedName>
</protein>
<evidence type="ECO:0000313" key="1">
    <source>
        <dbReference type="EMBL" id="KAI9258070.1"/>
    </source>
</evidence>
<proteinExistence type="predicted"/>
<dbReference type="Proteomes" id="UP001209540">
    <property type="component" value="Unassembled WGS sequence"/>
</dbReference>
<evidence type="ECO:0000313" key="2">
    <source>
        <dbReference type="Proteomes" id="UP001209540"/>
    </source>
</evidence>
<reference evidence="1" key="2">
    <citation type="submission" date="2023-02" db="EMBL/GenBank/DDBJ databases">
        <authorList>
            <consortium name="DOE Joint Genome Institute"/>
            <person name="Mondo S.J."/>
            <person name="Chang Y."/>
            <person name="Wang Y."/>
            <person name="Ahrendt S."/>
            <person name="Andreopoulos W."/>
            <person name="Barry K."/>
            <person name="Beard J."/>
            <person name="Benny G.L."/>
            <person name="Blankenship S."/>
            <person name="Bonito G."/>
            <person name="Cuomo C."/>
            <person name="Desiro A."/>
            <person name="Gervers K.A."/>
            <person name="Hundley H."/>
            <person name="Kuo A."/>
            <person name="LaButti K."/>
            <person name="Lang B.F."/>
            <person name="Lipzen A."/>
            <person name="O'Donnell K."/>
            <person name="Pangilinan J."/>
            <person name="Reynolds N."/>
            <person name="Sandor L."/>
            <person name="Smith M.W."/>
            <person name="Tsang A."/>
            <person name="Grigoriev I.V."/>
            <person name="Stajich J.E."/>
            <person name="Spatafora J.W."/>
        </authorList>
    </citation>
    <scope>NUCLEOTIDE SEQUENCE</scope>
    <source>
        <strain evidence="1">RSA 2281</strain>
    </source>
</reference>
<name>A0AAD5PCH0_9FUNG</name>
<dbReference type="EMBL" id="JAIXMP010000019">
    <property type="protein sequence ID" value="KAI9258070.1"/>
    <property type="molecule type" value="Genomic_DNA"/>
</dbReference>
<dbReference type="AlphaFoldDB" id="A0AAD5PCH0"/>
<comment type="caution">
    <text evidence="1">The sequence shown here is derived from an EMBL/GenBank/DDBJ whole genome shotgun (WGS) entry which is preliminary data.</text>
</comment>
<reference evidence="1" key="1">
    <citation type="journal article" date="2022" name="IScience">
        <title>Evolution of zygomycete secretomes and the origins of terrestrial fungal ecologies.</title>
        <authorList>
            <person name="Chang Y."/>
            <person name="Wang Y."/>
            <person name="Mondo S."/>
            <person name="Ahrendt S."/>
            <person name="Andreopoulos W."/>
            <person name="Barry K."/>
            <person name="Beard J."/>
            <person name="Benny G.L."/>
            <person name="Blankenship S."/>
            <person name="Bonito G."/>
            <person name="Cuomo C."/>
            <person name="Desiro A."/>
            <person name="Gervers K.A."/>
            <person name="Hundley H."/>
            <person name="Kuo A."/>
            <person name="LaButti K."/>
            <person name="Lang B.F."/>
            <person name="Lipzen A."/>
            <person name="O'Donnell K."/>
            <person name="Pangilinan J."/>
            <person name="Reynolds N."/>
            <person name="Sandor L."/>
            <person name="Smith M.E."/>
            <person name="Tsang A."/>
            <person name="Grigoriev I.V."/>
            <person name="Stajich J.E."/>
            <person name="Spatafora J.W."/>
        </authorList>
    </citation>
    <scope>NUCLEOTIDE SEQUENCE</scope>
    <source>
        <strain evidence="1">RSA 2281</strain>
    </source>
</reference>